<dbReference type="Proteomes" id="UP000324800">
    <property type="component" value="Unassembled WGS sequence"/>
</dbReference>
<gene>
    <name evidence="1" type="ORF">EZS28_008549</name>
</gene>
<evidence type="ECO:0000313" key="1">
    <source>
        <dbReference type="EMBL" id="KAA6395925.1"/>
    </source>
</evidence>
<comment type="caution">
    <text evidence="1">The sequence shown here is derived from an EMBL/GenBank/DDBJ whole genome shotgun (WGS) entry which is preliminary data.</text>
</comment>
<evidence type="ECO:0000313" key="2">
    <source>
        <dbReference type="Proteomes" id="UP000324800"/>
    </source>
</evidence>
<name>A0A5J4WNE1_9EUKA</name>
<reference evidence="1 2" key="1">
    <citation type="submission" date="2019-03" db="EMBL/GenBank/DDBJ databases">
        <title>Single cell metagenomics reveals metabolic interactions within the superorganism composed of flagellate Streblomastix strix and complex community of Bacteroidetes bacteria on its surface.</title>
        <authorList>
            <person name="Treitli S.C."/>
            <person name="Kolisko M."/>
            <person name="Husnik F."/>
            <person name="Keeling P."/>
            <person name="Hampl V."/>
        </authorList>
    </citation>
    <scope>NUCLEOTIDE SEQUENCE [LARGE SCALE GENOMIC DNA]</scope>
    <source>
        <strain evidence="1">ST1C</strain>
    </source>
</reference>
<dbReference type="OrthoDB" id="2306477at2759"/>
<protein>
    <recommendedName>
        <fullName evidence="3">B30.2/SPRY domain-containing protein</fullName>
    </recommendedName>
</protein>
<proteinExistence type="predicted"/>
<dbReference type="EMBL" id="SNRW01001560">
    <property type="protein sequence ID" value="KAA6395925.1"/>
    <property type="molecule type" value="Genomic_DNA"/>
</dbReference>
<evidence type="ECO:0008006" key="3">
    <source>
        <dbReference type="Google" id="ProtNLM"/>
    </source>
</evidence>
<organism evidence="1 2">
    <name type="scientific">Streblomastix strix</name>
    <dbReference type="NCBI Taxonomy" id="222440"/>
    <lineage>
        <taxon>Eukaryota</taxon>
        <taxon>Metamonada</taxon>
        <taxon>Preaxostyla</taxon>
        <taxon>Oxymonadida</taxon>
        <taxon>Streblomastigidae</taxon>
        <taxon>Streblomastix</taxon>
    </lineage>
</organism>
<accession>A0A5J4WNE1</accession>
<sequence length="230" mass="26386">MKSKSTPGLPQPSVSPFSNQYNTLHNLPKFEIKPISYSPIGSQLDVIRSESDTFVHTEKNGNPSVVLFNPVIERGVVRIEIKNIKLLLAVGIADESVCYGRNEFPERAGKSKIVQFWNEGWIGHMGDDRIEGNDKFLEPKSAVALELNMDFNPRTLTFFVNDKKQKNFIAYIPPAVRFWAFLWGKGASFKIKGFETHSYTMVTHREGQSIVWEYGKEWKREEKKKNCEIQ</sequence>
<dbReference type="AlphaFoldDB" id="A0A5J4WNE1"/>